<dbReference type="Proteomes" id="UP000481621">
    <property type="component" value="Unassembled WGS sequence"/>
</dbReference>
<keyword evidence="2" id="KW-1185">Reference proteome</keyword>
<protein>
    <submittedName>
        <fullName evidence="1">DUF1878 family protein</fullName>
    </submittedName>
</protein>
<dbReference type="EMBL" id="JAAIUV010000015">
    <property type="protein sequence ID" value="NEX79326.1"/>
    <property type="molecule type" value="Genomic_DNA"/>
</dbReference>
<dbReference type="AlphaFoldDB" id="A0A6B3TSK7"/>
<evidence type="ECO:0000313" key="1">
    <source>
        <dbReference type="EMBL" id="NEX79326.1"/>
    </source>
</evidence>
<evidence type="ECO:0000313" key="2">
    <source>
        <dbReference type="Proteomes" id="UP000481621"/>
    </source>
</evidence>
<dbReference type="SUPFAM" id="SSF109915">
    <property type="entry name" value="Hypothetical protein YhaI"/>
    <property type="match status" value="1"/>
</dbReference>
<gene>
    <name evidence="1" type="ORF">G4Z05_10670</name>
</gene>
<dbReference type="Gene3D" id="1.10.3750.10">
    <property type="entry name" value="YhaI-like"/>
    <property type="match status" value="1"/>
</dbReference>
<proteinExistence type="predicted"/>
<organism evidence="1 2">
    <name type="scientific">Neobacillus thermocopriae</name>
    <dbReference type="NCBI Taxonomy" id="1215031"/>
    <lineage>
        <taxon>Bacteria</taxon>
        <taxon>Bacillati</taxon>
        <taxon>Bacillota</taxon>
        <taxon>Bacilli</taxon>
        <taxon>Bacillales</taxon>
        <taxon>Bacillaceae</taxon>
        <taxon>Neobacillus</taxon>
    </lineage>
</organism>
<reference evidence="1" key="1">
    <citation type="submission" date="2020-02" db="EMBL/GenBank/DDBJ databases">
        <title>Bacillus sedimentmangrovi sp. nov., isolated from sediment of the mangrove ecosystem.</title>
        <authorList>
            <person name="Liu G."/>
        </authorList>
    </citation>
    <scope>NUCLEOTIDE SEQUENCE [LARGE SCALE GENOMIC DNA]</scope>
    <source>
        <strain evidence="1">SgZ-7</strain>
    </source>
</reference>
<name>A0A6B3TSK7_9BACI</name>
<dbReference type="InterPro" id="IPR015058">
    <property type="entry name" value="DUF1878"/>
</dbReference>
<accession>A0A6B3TSK7</accession>
<sequence>MDNPHFEFYRLIIEHGVSKEEIDSVYSKFSQLCKKMNSKKRNGIYIFIRFLKNSYYLTKQTKC</sequence>
<dbReference type="InterPro" id="IPR035945">
    <property type="entry name" value="YhaI-like_sf"/>
</dbReference>
<comment type="caution">
    <text evidence="1">The sequence shown here is derived from an EMBL/GenBank/DDBJ whole genome shotgun (WGS) entry which is preliminary data.</text>
</comment>
<dbReference type="Pfam" id="PF08963">
    <property type="entry name" value="DUF1878"/>
    <property type="match status" value="1"/>
</dbReference>